<keyword evidence="1" id="KW-0812">Transmembrane</keyword>
<keyword evidence="3" id="KW-1185">Reference proteome</keyword>
<reference evidence="2 3" key="1">
    <citation type="submission" date="2022-01" db="EMBL/GenBank/DDBJ databases">
        <authorList>
            <person name="Riesco R."/>
            <person name="Trujillo M.E."/>
        </authorList>
    </citation>
    <scope>NUCLEOTIDE SEQUENCE [LARGE SCALE GENOMIC DNA]</scope>
    <source>
        <strain evidence="2 3">NIE79</strain>
    </source>
</reference>
<gene>
    <name evidence="2" type="ORF">NIE79_001431</name>
</gene>
<name>A0ABS9MUE6_9ACTN</name>
<keyword evidence="1" id="KW-0472">Membrane</keyword>
<organism evidence="2 3">
    <name type="scientific">Micromonospora trifolii</name>
    <dbReference type="NCBI Taxonomy" id="2911208"/>
    <lineage>
        <taxon>Bacteria</taxon>
        <taxon>Bacillati</taxon>
        <taxon>Actinomycetota</taxon>
        <taxon>Actinomycetes</taxon>
        <taxon>Micromonosporales</taxon>
        <taxon>Micromonosporaceae</taxon>
        <taxon>Micromonospora</taxon>
    </lineage>
</organism>
<evidence type="ECO:0000313" key="2">
    <source>
        <dbReference type="EMBL" id="MCG5441309.1"/>
    </source>
</evidence>
<proteinExistence type="predicted"/>
<feature type="transmembrane region" description="Helical" evidence="1">
    <location>
        <begin position="6"/>
        <end position="30"/>
    </location>
</feature>
<evidence type="ECO:0000256" key="1">
    <source>
        <dbReference type="SAM" id="Phobius"/>
    </source>
</evidence>
<dbReference type="EMBL" id="JAKKFD010000002">
    <property type="protein sequence ID" value="MCG5441309.1"/>
    <property type="molecule type" value="Genomic_DNA"/>
</dbReference>
<sequence>MTLGLNASLSIVGALGTLGIGSILGQWLAGGKDRREAQARVLEALGKMEHSRWAPHGEKPAFLESARALETAALLGRIPRGYVRFYLSLADAAHSLSYSSWNDYPDEDEGGGGINSKFADLVREAARLLADVSWSGRIFRQLRFARRFNRLNAAVSAISEPEIRRVVDRSRQYAL</sequence>
<dbReference type="Proteomes" id="UP001201629">
    <property type="component" value="Unassembled WGS sequence"/>
</dbReference>
<protein>
    <submittedName>
        <fullName evidence="2">Uncharacterized protein</fullName>
    </submittedName>
</protein>
<evidence type="ECO:0000313" key="3">
    <source>
        <dbReference type="Proteomes" id="UP001201629"/>
    </source>
</evidence>
<keyword evidence="1" id="KW-1133">Transmembrane helix</keyword>
<accession>A0ABS9MUE6</accession>
<comment type="caution">
    <text evidence="2">The sequence shown here is derived from an EMBL/GenBank/DDBJ whole genome shotgun (WGS) entry which is preliminary data.</text>
</comment>
<dbReference type="RefSeq" id="WP_238676736.1">
    <property type="nucleotide sequence ID" value="NZ_JAKKFD010000002.1"/>
</dbReference>